<accession>A0A386H3Z2</accession>
<evidence type="ECO:0000313" key="1">
    <source>
        <dbReference type="EMBL" id="AYD40437.1"/>
    </source>
</evidence>
<keyword evidence="1" id="KW-0489">Methyltransferase</keyword>
<dbReference type="GO" id="GO:0008168">
    <property type="term" value="F:methyltransferase activity"/>
    <property type="evidence" value="ECO:0007669"/>
    <property type="project" value="UniProtKB-KW"/>
</dbReference>
<sequence>MKEYLYKELYDLENKHWWFLGKKKIVLSLIRTYVKYNESNKILDAGCGSGLMLNNLKEFGKVFGMDCSKDAIKFSKLIFDGEVKLGFMPEHIPYIKNYFNLIIALDVIEHIEDDELALLDLKDHLTYDGVCVITVPACMSLWSNHDIVHQHKRRYTLRELKKKLLNAGLKVEKISYYNSILFLPIFIIRQIHRLLNIKSGSDAKMPNTFINFILKNVFSFERHILKNYSIPFGVSLIAIVKKA</sequence>
<reference evidence="1 2" key="1">
    <citation type="journal article" date="2019" name="Int. J. Syst. Evol. Microbiol.">
        <title>Clostridium fermenticellae sp. nov., isolated from the mud in a fermentation cellar for the production of the Chinese liquor, baijiu.</title>
        <authorList>
            <person name="Xu P.X."/>
            <person name="Chai L.J."/>
            <person name="Qiu T."/>
            <person name="Zhang X.J."/>
            <person name="Lu Z.M."/>
            <person name="Xiao C."/>
            <person name="Wang S.T."/>
            <person name="Shen C.H."/>
            <person name="Shi J.S."/>
            <person name="Xu Z.H."/>
        </authorList>
    </citation>
    <scope>NUCLEOTIDE SEQUENCE [LARGE SCALE GENOMIC DNA]</scope>
    <source>
        <strain evidence="1 2">JN500901</strain>
    </source>
</reference>
<dbReference type="Pfam" id="PF13489">
    <property type="entry name" value="Methyltransf_23"/>
    <property type="match status" value="1"/>
</dbReference>
<dbReference type="PANTHER" id="PTHR43861">
    <property type="entry name" value="TRANS-ACONITATE 2-METHYLTRANSFERASE-RELATED"/>
    <property type="match status" value="1"/>
</dbReference>
<dbReference type="AlphaFoldDB" id="A0A386H3Z2"/>
<gene>
    <name evidence="1" type="ORF">D4Z93_07830</name>
</gene>
<protein>
    <submittedName>
        <fullName evidence="1">Class I SAM-dependent methyltransferase</fullName>
    </submittedName>
</protein>
<dbReference type="Proteomes" id="UP000266301">
    <property type="component" value="Chromosome"/>
</dbReference>
<proteinExistence type="predicted"/>
<dbReference type="GO" id="GO:0032259">
    <property type="term" value="P:methylation"/>
    <property type="evidence" value="ECO:0007669"/>
    <property type="project" value="UniProtKB-KW"/>
</dbReference>
<dbReference type="RefSeq" id="WP_119972176.1">
    <property type="nucleotide sequence ID" value="NZ_CP032416.1"/>
</dbReference>
<dbReference type="OrthoDB" id="5522265at2"/>
<dbReference type="KEGG" id="cfer:D4Z93_07830"/>
<dbReference type="PANTHER" id="PTHR43861:SF6">
    <property type="entry name" value="METHYLTRANSFERASE TYPE 11"/>
    <property type="match status" value="1"/>
</dbReference>
<dbReference type="CDD" id="cd02440">
    <property type="entry name" value="AdoMet_MTases"/>
    <property type="match status" value="1"/>
</dbReference>
<dbReference type="Gene3D" id="3.40.50.150">
    <property type="entry name" value="Vaccinia Virus protein VP39"/>
    <property type="match status" value="1"/>
</dbReference>
<keyword evidence="2" id="KW-1185">Reference proteome</keyword>
<organism evidence="1 2">
    <name type="scientific">Clostridium fermenticellae</name>
    <dbReference type="NCBI Taxonomy" id="2068654"/>
    <lineage>
        <taxon>Bacteria</taxon>
        <taxon>Bacillati</taxon>
        <taxon>Bacillota</taxon>
        <taxon>Clostridia</taxon>
        <taxon>Eubacteriales</taxon>
        <taxon>Clostridiaceae</taxon>
        <taxon>Clostridium</taxon>
    </lineage>
</organism>
<evidence type="ECO:0000313" key="2">
    <source>
        <dbReference type="Proteomes" id="UP000266301"/>
    </source>
</evidence>
<dbReference type="EMBL" id="CP032416">
    <property type="protein sequence ID" value="AYD40437.1"/>
    <property type="molecule type" value="Genomic_DNA"/>
</dbReference>
<keyword evidence="1" id="KW-0808">Transferase</keyword>
<dbReference type="SUPFAM" id="SSF53335">
    <property type="entry name" value="S-adenosyl-L-methionine-dependent methyltransferases"/>
    <property type="match status" value="1"/>
</dbReference>
<dbReference type="InterPro" id="IPR029063">
    <property type="entry name" value="SAM-dependent_MTases_sf"/>
</dbReference>
<name>A0A386H3Z2_9CLOT</name>